<keyword evidence="3" id="KW-1185">Reference proteome</keyword>
<reference evidence="2 3" key="1">
    <citation type="submission" date="2024-03" db="EMBL/GenBank/DDBJ databases">
        <title>Novel species of the genus Variovorax.</title>
        <authorList>
            <person name="Liu Q."/>
            <person name="Xin Y.-H."/>
        </authorList>
    </citation>
    <scope>NUCLEOTIDE SEQUENCE [LARGE SCALE GENOMIC DNA]</scope>
    <source>
        <strain evidence="2 3">KACC 18901</strain>
    </source>
</reference>
<proteinExistence type="predicted"/>
<evidence type="ECO:0000256" key="1">
    <source>
        <dbReference type="SAM" id="MobiDB-lite"/>
    </source>
</evidence>
<dbReference type="RefSeq" id="WP_340333451.1">
    <property type="nucleotide sequence ID" value="NZ_JBBKZS010000001.1"/>
</dbReference>
<organism evidence="2 3">
    <name type="scientific">Variovorax robiniae</name>
    <dbReference type="NCBI Taxonomy" id="1836199"/>
    <lineage>
        <taxon>Bacteria</taxon>
        <taxon>Pseudomonadati</taxon>
        <taxon>Pseudomonadota</taxon>
        <taxon>Betaproteobacteria</taxon>
        <taxon>Burkholderiales</taxon>
        <taxon>Comamonadaceae</taxon>
        <taxon>Variovorax</taxon>
    </lineage>
</organism>
<evidence type="ECO:0000313" key="3">
    <source>
        <dbReference type="Proteomes" id="UP001367030"/>
    </source>
</evidence>
<dbReference type="Proteomes" id="UP001367030">
    <property type="component" value="Unassembled WGS sequence"/>
</dbReference>
<name>A0ABU8X3W0_9BURK</name>
<feature type="compositionally biased region" description="Pro residues" evidence="1">
    <location>
        <begin position="17"/>
        <end position="33"/>
    </location>
</feature>
<protein>
    <submittedName>
        <fullName evidence="2">Uncharacterized protein</fullName>
    </submittedName>
</protein>
<dbReference type="EMBL" id="JBBKZS010000001">
    <property type="protein sequence ID" value="MEJ8853357.1"/>
    <property type="molecule type" value="Genomic_DNA"/>
</dbReference>
<accession>A0ABU8X3W0</accession>
<sequence length="96" mass="11118">MPAMPWRAERAVTEIAPPAPSSRRPPGPEPPPAQRRDTRPLQFLNSMRAYTGHEIFSILQKFFSRLAYADRHVNRKKFRQPQQKIARNLATALQVR</sequence>
<gene>
    <name evidence="2" type="ORF">WKW79_02180</name>
</gene>
<evidence type="ECO:0000313" key="2">
    <source>
        <dbReference type="EMBL" id="MEJ8853357.1"/>
    </source>
</evidence>
<comment type="caution">
    <text evidence="2">The sequence shown here is derived from an EMBL/GenBank/DDBJ whole genome shotgun (WGS) entry which is preliminary data.</text>
</comment>
<feature type="region of interest" description="Disordered" evidence="1">
    <location>
        <begin position="1"/>
        <end position="39"/>
    </location>
</feature>